<proteinExistence type="predicted"/>
<dbReference type="Proteomes" id="UP000663852">
    <property type="component" value="Unassembled WGS sequence"/>
</dbReference>
<name>A0A815PUX5_ADIRI</name>
<evidence type="ECO:0000256" key="1">
    <source>
        <dbReference type="SAM" id="MobiDB-lite"/>
    </source>
</evidence>
<sequence length="113" mass="12612">MKFTHDNCSNDFDDNDSTDGGSADADLTAEDSTDEDSTDEDSTDEDSTEDDSTNGDLTNVIRRHKITQVIPLVFNQKHLFKESFLSKSTCLSFLCALLPYQFSILNFDIQLSS</sequence>
<accession>A0A815PUX5</accession>
<evidence type="ECO:0000313" key="2">
    <source>
        <dbReference type="EMBL" id="CAF1454652.1"/>
    </source>
</evidence>
<reference evidence="2" key="1">
    <citation type="submission" date="2021-02" db="EMBL/GenBank/DDBJ databases">
        <authorList>
            <person name="Nowell W R."/>
        </authorList>
    </citation>
    <scope>NUCLEOTIDE SEQUENCE</scope>
</reference>
<gene>
    <name evidence="2" type="ORF">EDS130_LOCUS39750</name>
</gene>
<feature type="region of interest" description="Disordered" evidence="1">
    <location>
        <begin position="1"/>
        <end position="59"/>
    </location>
</feature>
<feature type="compositionally biased region" description="Low complexity" evidence="1">
    <location>
        <begin position="1"/>
        <end position="10"/>
    </location>
</feature>
<comment type="caution">
    <text evidence="2">The sequence shown here is derived from an EMBL/GenBank/DDBJ whole genome shotgun (WGS) entry which is preliminary data.</text>
</comment>
<dbReference type="EMBL" id="CAJNOJ010000455">
    <property type="protein sequence ID" value="CAF1454652.1"/>
    <property type="molecule type" value="Genomic_DNA"/>
</dbReference>
<dbReference type="AlphaFoldDB" id="A0A815PUX5"/>
<evidence type="ECO:0000313" key="3">
    <source>
        <dbReference type="Proteomes" id="UP000663852"/>
    </source>
</evidence>
<feature type="compositionally biased region" description="Acidic residues" evidence="1">
    <location>
        <begin position="27"/>
        <end position="53"/>
    </location>
</feature>
<organism evidence="2 3">
    <name type="scientific">Adineta ricciae</name>
    <name type="common">Rotifer</name>
    <dbReference type="NCBI Taxonomy" id="249248"/>
    <lineage>
        <taxon>Eukaryota</taxon>
        <taxon>Metazoa</taxon>
        <taxon>Spiralia</taxon>
        <taxon>Gnathifera</taxon>
        <taxon>Rotifera</taxon>
        <taxon>Eurotatoria</taxon>
        <taxon>Bdelloidea</taxon>
        <taxon>Adinetida</taxon>
        <taxon>Adinetidae</taxon>
        <taxon>Adineta</taxon>
    </lineage>
</organism>
<protein>
    <submittedName>
        <fullName evidence="2">Uncharacterized protein</fullName>
    </submittedName>
</protein>